<keyword evidence="4 13" id="KW-0444">Lipid biosynthesis</keyword>
<gene>
    <name evidence="16" type="ORF">LIER_03540</name>
</gene>
<keyword evidence="6" id="KW-0276">Fatty acid metabolism</keyword>
<reference evidence="16 17" key="1">
    <citation type="submission" date="2024-01" db="EMBL/GenBank/DDBJ databases">
        <title>The complete chloroplast genome sequence of Lithospermum erythrorhizon: insights into the phylogenetic relationship among Boraginaceae species and the maternal lineages of purple gromwells.</title>
        <authorList>
            <person name="Okada T."/>
            <person name="Watanabe K."/>
        </authorList>
    </citation>
    <scope>NUCLEOTIDE SEQUENCE [LARGE SCALE GENOMIC DNA]</scope>
</reference>
<comment type="cofactor">
    <cofactor evidence="13">
        <name>Fe(2+)</name>
        <dbReference type="ChEBI" id="CHEBI:29033"/>
    </cofactor>
</comment>
<keyword evidence="5 13" id="KW-0812">Transmembrane</keyword>
<sequence length="318" mass="37193">MKSLVLSSLFHPMDKSSVTTMPPGDNVVSKKRMMMKVFLWGKERKLLDIVNAFGVVTMHFLCIFAPFTFTWGTFFLSYVIALATGVLGVTLSYHRNLTHRSFKIPIWLEYFLAYCGAHALQLDPITWVSTHRYHHQFADTEKDPHSPNEGFWFSHIYWIFDTPKLEEKRNGRRKNVDDLEKQPFYRFIRRTYFLHPTALAAILYALGGFPYIVWGMGVRIVSVYHSTFLVNSAAHIWGNQAWNTGDNSKNNWWVGLIAFGEGWHNNHHAFPYSARHGLEWWQIDMTWYTIKFLEKIGLATDVKLPEEAHKQRMELKNN</sequence>
<dbReference type="GO" id="GO:0042761">
    <property type="term" value="P:very long-chain fatty acid biosynthetic process"/>
    <property type="evidence" value="ECO:0007669"/>
    <property type="project" value="TreeGrafter"/>
</dbReference>
<comment type="similarity">
    <text evidence="3 13">Belongs to the fatty acid desaturase type 1 family.</text>
</comment>
<evidence type="ECO:0000256" key="3">
    <source>
        <dbReference type="ARBA" id="ARBA00009295"/>
    </source>
</evidence>
<evidence type="ECO:0000259" key="15">
    <source>
        <dbReference type="Pfam" id="PF00487"/>
    </source>
</evidence>
<evidence type="ECO:0000256" key="6">
    <source>
        <dbReference type="ARBA" id="ARBA00022832"/>
    </source>
</evidence>
<organism evidence="16 17">
    <name type="scientific">Lithospermum erythrorhizon</name>
    <name type="common">Purple gromwell</name>
    <name type="synonym">Lithospermum officinale var. erythrorhizon</name>
    <dbReference type="NCBI Taxonomy" id="34254"/>
    <lineage>
        <taxon>Eukaryota</taxon>
        <taxon>Viridiplantae</taxon>
        <taxon>Streptophyta</taxon>
        <taxon>Embryophyta</taxon>
        <taxon>Tracheophyta</taxon>
        <taxon>Spermatophyta</taxon>
        <taxon>Magnoliopsida</taxon>
        <taxon>eudicotyledons</taxon>
        <taxon>Gunneridae</taxon>
        <taxon>Pentapetalae</taxon>
        <taxon>asterids</taxon>
        <taxon>lamiids</taxon>
        <taxon>Boraginales</taxon>
        <taxon>Boraginaceae</taxon>
        <taxon>Boraginoideae</taxon>
        <taxon>Lithospermeae</taxon>
        <taxon>Lithospermum</taxon>
    </lineage>
</organism>
<feature type="transmembrane region" description="Helical" evidence="14">
    <location>
        <begin position="75"/>
        <end position="93"/>
    </location>
</feature>
<keyword evidence="10" id="KW-0443">Lipid metabolism</keyword>
<evidence type="ECO:0000256" key="2">
    <source>
        <dbReference type="ARBA" id="ARBA00005189"/>
    </source>
</evidence>
<evidence type="ECO:0000256" key="9">
    <source>
        <dbReference type="ARBA" id="ARBA00023004"/>
    </source>
</evidence>
<evidence type="ECO:0000256" key="1">
    <source>
        <dbReference type="ARBA" id="ARBA00004141"/>
    </source>
</evidence>
<evidence type="ECO:0000256" key="11">
    <source>
        <dbReference type="ARBA" id="ARBA00023136"/>
    </source>
</evidence>
<evidence type="ECO:0000256" key="4">
    <source>
        <dbReference type="ARBA" id="ARBA00022516"/>
    </source>
</evidence>
<keyword evidence="9" id="KW-0408">Iron</keyword>
<keyword evidence="17" id="KW-1185">Reference proteome</keyword>
<dbReference type="InterPro" id="IPR015876">
    <property type="entry name" value="Acyl-CoA_DS"/>
</dbReference>
<name>A0AAV3NUP2_LITER</name>
<comment type="domain">
    <text evidence="13">The histidine box domains are involved in binding the catalytic metal ions.</text>
</comment>
<feature type="domain" description="Fatty acid desaturase" evidence="15">
    <location>
        <begin position="73"/>
        <end position="288"/>
    </location>
</feature>
<dbReference type="Proteomes" id="UP001454036">
    <property type="component" value="Unassembled WGS sequence"/>
</dbReference>
<dbReference type="GO" id="GO:0016717">
    <property type="term" value="F:oxidoreductase activity, acting on paired donors, with oxidation of a pair of donors resulting in the reduction of molecular oxygen to two molecules of water"/>
    <property type="evidence" value="ECO:0007669"/>
    <property type="project" value="InterPro"/>
</dbReference>
<keyword evidence="8 13" id="KW-0560">Oxidoreductase</keyword>
<accession>A0AAV3NUP2</accession>
<evidence type="ECO:0000313" key="17">
    <source>
        <dbReference type="Proteomes" id="UP001454036"/>
    </source>
</evidence>
<dbReference type="PRINTS" id="PR00075">
    <property type="entry name" value="FACDDSATRASE"/>
</dbReference>
<feature type="transmembrane region" description="Helical" evidence="14">
    <location>
        <begin position="46"/>
        <end position="69"/>
    </location>
</feature>
<evidence type="ECO:0000256" key="12">
    <source>
        <dbReference type="ARBA" id="ARBA00023160"/>
    </source>
</evidence>
<evidence type="ECO:0000313" key="16">
    <source>
        <dbReference type="EMBL" id="GAA0142703.1"/>
    </source>
</evidence>
<dbReference type="GO" id="GO:0005789">
    <property type="term" value="C:endoplasmic reticulum membrane"/>
    <property type="evidence" value="ECO:0007669"/>
    <property type="project" value="TreeGrafter"/>
</dbReference>
<keyword evidence="12 13" id="KW-0275">Fatty acid biosynthesis</keyword>
<evidence type="ECO:0000256" key="14">
    <source>
        <dbReference type="SAM" id="Phobius"/>
    </source>
</evidence>
<comment type="pathway">
    <text evidence="2">Lipid metabolism.</text>
</comment>
<keyword evidence="7 14" id="KW-1133">Transmembrane helix</keyword>
<evidence type="ECO:0000256" key="13">
    <source>
        <dbReference type="RuleBase" id="RU000581"/>
    </source>
</evidence>
<dbReference type="AlphaFoldDB" id="A0AAV3NUP2"/>
<feature type="transmembrane region" description="Helical" evidence="14">
    <location>
        <begin position="192"/>
        <end position="214"/>
    </location>
</feature>
<proteinExistence type="inferred from homology"/>
<dbReference type="Pfam" id="PF00487">
    <property type="entry name" value="FA_desaturase"/>
    <property type="match status" value="1"/>
</dbReference>
<dbReference type="PANTHER" id="PTHR11351:SF31">
    <property type="entry name" value="DESATURASE 1, ISOFORM A-RELATED"/>
    <property type="match status" value="1"/>
</dbReference>
<comment type="caution">
    <text evidence="16">The sequence shown here is derived from an EMBL/GenBank/DDBJ whole genome shotgun (WGS) entry which is preliminary data.</text>
</comment>
<comment type="subcellular location">
    <subcellularLocation>
        <location evidence="1">Membrane</location>
        <topology evidence="1">Multi-pass membrane protein</topology>
    </subcellularLocation>
</comment>
<evidence type="ECO:0000256" key="10">
    <source>
        <dbReference type="ARBA" id="ARBA00023098"/>
    </source>
</evidence>
<dbReference type="CDD" id="cd03505">
    <property type="entry name" value="Delta9-FADS-like"/>
    <property type="match status" value="1"/>
</dbReference>
<keyword evidence="11 14" id="KW-0472">Membrane</keyword>
<evidence type="ECO:0000256" key="8">
    <source>
        <dbReference type="ARBA" id="ARBA00023002"/>
    </source>
</evidence>
<evidence type="ECO:0000256" key="7">
    <source>
        <dbReference type="ARBA" id="ARBA00022989"/>
    </source>
</evidence>
<dbReference type="PANTHER" id="PTHR11351">
    <property type="entry name" value="ACYL-COA DESATURASE"/>
    <property type="match status" value="1"/>
</dbReference>
<evidence type="ECO:0000256" key="5">
    <source>
        <dbReference type="ARBA" id="ARBA00022692"/>
    </source>
</evidence>
<protein>
    <recommendedName>
        <fullName evidence="15">Fatty acid desaturase domain-containing protein</fullName>
    </recommendedName>
</protein>
<dbReference type="InterPro" id="IPR005804">
    <property type="entry name" value="FA_desaturase_dom"/>
</dbReference>
<dbReference type="EMBL" id="BAABME010000429">
    <property type="protein sequence ID" value="GAA0142703.1"/>
    <property type="molecule type" value="Genomic_DNA"/>
</dbReference>